<dbReference type="EMBL" id="CYYV01000004">
    <property type="protein sequence ID" value="CUN96299.1"/>
    <property type="molecule type" value="Genomic_DNA"/>
</dbReference>
<dbReference type="GO" id="GO:0006508">
    <property type="term" value="P:proteolysis"/>
    <property type="evidence" value="ECO:0007669"/>
    <property type="project" value="UniProtKB-KW"/>
</dbReference>
<evidence type="ECO:0000256" key="4">
    <source>
        <dbReference type="ARBA" id="ARBA00022801"/>
    </source>
</evidence>
<dbReference type="Pfam" id="PF03577">
    <property type="entry name" value="Peptidase_C69"/>
    <property type="match status" value="1"/>
</dbReference>
<dbReference type="AlphaFoldDB" id="A0A174B7Y6"/>
<dbReference type="PANTHER" id="PTHR12994:SF17">
    <property type="entry name" value="LD30995P"/>
    <property type="match status" value="1"/>
</dbReference>
<dbReference type="Gene3D" id="3.60.60.10">
    <property type="entry name" value="Penicillin V Acylase, Chain A"/>
    <property type="match status" value="1"/>
</dbReference>
<keyword evidence="5 6" id="KW-0224">Dipeptidase</keyword>
<comment type="similarity">
    <text evidence="2 6">Belongs to the peptidase C69 family.</text>
</comment>
<evidence type="ECO:0000313" key="8">
    <source>
        <dbReference type="Proteomes" id="UP000095706"/>
    </source>
</evidence>
<keyword evidence="3 6" id="KW-0645">Protease</keyword>
<dbReference type="NCBIfam" id="NF033678">
    <property type="entry name" value="C69_fam_dipept"/>
    <property type="match status" value="1"/>
</dbReference>
<dbReference type="GO" id="GO:0016805">
    <property type="term" value="F:dipeptidase activity"/>
    <property type="evidence" value="ECO:0007669"/>
    <property type="project" value="UniProtKB-KW"/>
</dbReference>
<dbReference type="EC" id="3.4.-.-" evidence="6"/>
<dbReference type="PANTHER" id="PTHR12994">
    <property type="entry name" value="SECERNIN"/>
    <property type="match status" value="1"/>
</dbReference>
<evidence type="ECO:0000256" key="3">
    <source>
        <dbReference type="ARBA" id="ARBA00022670"/>
    </source>
</evidence>
<reference evidence="7 8" key="1">
    <citation type="submission" date="2015-09" db="EMBL/GenBank/DDBJ databases">
        <authorList>
            <consortium name="Pathogen Informatics"/>
        </authorList>
    </citation>
    <scope>NUCLEOTIDE SEQUENCE [LARGE SCALE GENOMIC DNA]</scope>
    <source>
        <strain evidence="7 8">2789STDY5608849</strain>
    </source>
</reference>
<protein>
    <recommendedName>
        <fullName evidence="6">Dipeptidase</fullName>
        <ecNumber evidence="6">3.4.-.-</ecNumber>
    </recommendedName>
</protein>
<dbReference type="GO" id="GO:0070004">
    <property type="term" value="F:cysteine-type exopeptidase activity"/>
    <property type="evidence" value="ECO:0007669"/>
    <property type="project" value="InterPro"/>
</dbReference>
<evidence type="ECO:0000256" key="5">
    <source>
        <dbReference type="ARBA" id="ARBA00022997"/>
    </source>
</evidence>
<sequence>MPCTTILVGKKASYDGSTMIARNDDSGAGHYTSKKFVVIHPEEQPRTYKTEISHLTIELPDNPMRYTAVPNAEKGEGVWAASGVNAAQVGMTATETITSNPRVLGADPLVVYQPAEDGKEEVPGGIGEEDLVYIVLPYIKSAREGVKRLGSLLEQYGTYEMNGIAFQDHDEIWWLETIGGHHWMAVKVPDDHYVAMPNQLGIDHFDLEDALGEQKEYMCSADLKEFIETYHLDLSMDGNFNPRDAFGSHDDSDHVYNTPRAWFMERYLNPHTKKWDGPDADYTPVSDDIPWMMVPEKKITVEDVKYVLSSHYQGTPYDPYAAYGEKSWKGAYRSIGVNRTDFLSVIQMRPDHKGDNGILQWIAFASNAFNVLVPFYTDVTTTPEYLSNTTGEVSTDNFYWASRMVAAMADASYKSSIFHIERYQEKVMAKGHALIHQYDALLAGETDETKQTQLREEANNKIAEMLKKETGATLHKVLFELSNQMKNAYSRSDA</sequence>
<accession>A0A174B7Y6</accession>
<organism evidence="7 8">
    <name type="scientific">Fusicatenibacter saccharivorans</name>
    <dbReference type="NCBI Taxonomy" id="1150298"/>
    <lineage>
        <taxon>Bacteria</taxon>
        <taxon>Bacillati</taxon>
        <taxon>Bacillota</taxon>
        <taxon>Clostridia</taxon>
        <taxon>Lachnospirales</taxon>
        <taxon>Lachnospiraceae</taxon>
        <taxon>Fusicatenibacter</taxon>
    </lineage>
</organism>
<gene>
    <name evidence="7" type="primary">pepD_2</name>
    <name evidence="7" type="ORF">ERS852406_01009</name>
</gene>
<evidence type="ECO:0000256" key="1">
    <source>
        <dbReference type="ARBA" id="ARBA00001670"/>
    </source>
</evidence>
<dbReference type="InterPro" id="IPR005322">
    <property type="entry name" value="Peptidase_C69"/>
</dbReference>
<comment type="catalytic activity">
    <reaction evidence="1">
        <text>an L-aminoacyl-L-amino acid + H2O = 2 an L-alpha-amino acid</text>
        <dbReference type="Rhea" id="RHEA:48940"/>
        <dbReference type="ChEBI" id="CHEBI:15377"/>
        <dbReference type="ChEBI" id="CHEBI:59869"/>
        <dbReference type="ChEBI" id="CHEBI:77460"/>
        <dbReference type="EC" id="3.4.13.19"/>
    </reaction>
</comment>
<dbReference type="InterPro" id="IPR047804">
    <property type="entry name" value="C69_dipept_A-like"/>
</dbReference>
<evidence type="ECO:0000256" key="6">
    <source>
        <dbReference type="RuleBase" id="RU364089"/>
    </source>
</evidence>
<keyword evidence="4 6" id="KW-0378">Hydrolase</keyword>
<dbReference type="RefSeq" id="WP_055226829.1">
    <property type="nucleotide sequence ID" value="NZ_CAXSRP010000005.1"/>
</dbReference>
<evidence type="ECO:0000256" key="2">
    <source>
        <dbReference type="ARBA" id="ARBA00007225"/>
    </source>
</evidence>
<proteinExistence type="inferred from homology"/>
<evidence type="ECO:0000313" key="7">
    <source>
        <dbReference type="EMBL" id="CUN96299.1"/>
    </source>
</evidence>
<name>A0A174B7Y6_9FIRM</name>
<dbReference type="Proteomes" id="UP000095706">
    <property type="component" value="Unassembled WGS sequence"/>
</dbReference>